<protein>
    <submittedName>
        <fullName evidence="8">Pheromone biosynthesis activating neuropeptide and FXPRL peptide</fullName>
    </submittedName>
</protein>
<dbReference type="GO" id="GO:0042811">
    <property type="term" value="P:pheromone biosynthetic process"/>
    <property type="evidence" value="ECO:0007669"/>
    <property type="project" value="InterPro"/>
</dbReference>
<dbReference type="eggNOG" id="ENOG502SWFV">
    <property type="taxonomic scope" value="Eukaryota"/>
</dbReference>
<dbReference type="InterPro" id="IPR008730">
    <property type="entry name" value="PBAN"/>
</dbReference>
<keyword evidence="9" id="KW-1185">Reference proteome</keyword>
<feature type="transmembrane region" description="Helical" evidence="7">
    <location>
        <begin position="195"/>
        <end position="216"/>
    </location>
</feature>
<keyword evidence="5" id="KW-0027">Amidation</keyword>
<dbReference type="KEGG" id="dpl:KGM_209118"/>
<reference evidence="8 9" key="1">
    <citation type="journal article" date="2011" name="Cell">
        <title>The monarch butterfly genome yields insights into long-distance migration.</title>
        <authorList>
            <person name="Zhan S."/>
            <person name="Merlin C."/>
            <person name="Boore J.L."/>
            <person name="Reppert S.M."/>
        </authorList>
    </citation>
    <scope>NUCLEOTIDE SEQUENCE [LARGE SCALE GENOMIC DNA]</scope>
    <source>
        <strain evidence="8">F-2</strain>
    </source>
</reference>
<comment type="subcellular location">
    <subcellularLocation>
        <location evidence="1">Secreted</location>
    </subcellularLocation>
</comment>
<dbReference type="GO" id="GO:0005184">
    <property type="term" value="F:neuropeptide hormone activity"/>
    <property type="evidence" value="ECO:0007669"/>
    <property type="project" value="InterPro"/>
</dbReference>
<feature type="transmembrane region" description="Helical" evidence="7">
    <location>
        <begin position="26"/>
        <end position="45"/>
    </location>
</feature>
<dbReference type="InParanoid" id="A0A212ES58"/>
<evidence type="ECO:0000256" key="3">
    <source>
        <dbReference type="ARBA" id="ARBA00022525"/>
    </source>
</evidence>
<dbReference type="PROSITE" id="PS00539">
    <property type="entry name" value="PYROKININ"/>
    <property type="match status" value="2"/>
</dbReference>
<gene>
    <name evidence="8" type="ORF">KGM_209118</name>
</gene>
<dbReference type="GO" id="GO:0005576">
    <property type="term" value="C:extracellular region"/>
    <property type="evidence" value="ECO:0007669"/>
    <property type="project" value="UniProtKB-SubCell"/>
</dbReference>
<evidence type="ECO:0000313" key="9">
    <source>
        <dbReference type="Proteomes" id="UP000007151"/>
    </source>
</evidence>
<proteinExistence type="inferred from homology"/>
<dbReference type="InterPro" id="IPR001484">
    <property type="entry name" value="Pyrokinin_CS"/>
</dbReference>
<sequence length="581" mass="67626">MKHFSLITVASNHQFRGSGARNMGCIWYFLLSFTILLFTLHLIGASDMKDDNLDRGAHSDRGGVWFGPRLGKRSLQLLDDSDSQTFVRLLEAAEALKYYYDQMSYQMQADAPQKVIKKVIFTPKLGRALDQYSERMAGNIDFTPRLGRKLPERTPTTSSDEDSIQDAIAANRRPSYFSPRLGRNYNFSPRLGRELYGYFFIFIKLINSYLLIAANLNDFRTIAEKLVPQNFASKLVKMVTNQDFVKSEASYDNSGYEESDASSVGQPYLKGKDYHQKKVYSIQETKVDFDELVERVKKRLEEELKNKYLKHKNQNEDRYSDIKEKDEVIQNGVDGKIVDKFYKPTSEQPKRDVVGEENAYDDVEYEDITEKQAKQDAEPKIIKLTTQATEYADAMEEVSDTVKLSHKSRMVTKKTEQDYEIVTQSDMFKKIDLMKQDSYEDYKIPNKKNVYASDETTKAETHTENYEGNKRFKVQQNRQITRRVRFSEKRYNSKELQKSDDANDTLILADPKDRTRKVKKGTSIPKRELYTIVTPNYVDRIPNVVERYNFDEPLPAKDREREEIRYYGNPPASINRKVRLL</sequence>
<keyword evidence="6 8" id="KW-0527">Neuropeptide</keyword>
<comment type="similarity">
    <text evidence="2">Belongs to the pyrokinin family.</text>
</comment>
<accession>A0A212ES58</accession>
<dbReference type="EMBL" id="AGBW02012872">
    <property type="protein sequence ID" value="OWR44299.1"/>
    <property type="molecule type" value="Genomic_DNA"/>
</dbReference>
<dbReference type="Proteomes" id="UP000007151">
    <property type="component" value="Unassembled WGS sequence"/>
</dbReference>
<evidence type="ECO:0000256" key="2">
    <source>
        <dbReference type="ARBA" id="ARBA00007714"/>
    </source>
</evidence>
<evidence type="ECO:0000256" key="1">
    <source>
        <dbReference type="ARBA" id="ARBA00004613"/>
    </source>
</evidence>
<keyword evidence="7" id="KW-0812">Transmembrane</keyword>
<name>A0A212ES58_DANPL</name>
<dbReference type="GO" id="GO:0007218">
    <property type="term" value="P:neuropeptide signaling pathway"/>
    <property type="evidence" value="ECO:0007669"/>
    <property type="project" value="UniProtKB-KW"/>
</dbReference>
<comment type="caution">
    <text evidence="8">The sequence shown here is derived from an EMBL/GenBank/DDBJ whole genome shotgun (WGS) entry which is preliminary data.</text>
</comment>
<evidence type="ECO:0000256" key="6">
    <source>
        <dbReference type="ARBA" id="ARBA00023320"/>
    </source>
</evidence>
<evidence type="ECO:0000256" key="7">
    <source>
        <dbReference type="SAM" id="Phobius"/>
    </source>
</evidence>
<dbReference type="Pfam" id="PF05874">
    <property type="entry name" value="PBAN"/>
    <property type="match status" value="1"/>
</dbReference>
<evidence type="ECO:0000256" key="5">
    <source>
        <dbReference type="ARBA" id="ARBA00022815"/>
    </source>
</evidence>
<keyword evidence="7" id="KW-1133">Transmembrane helix</keyword>
<evidence type="ECO:0000256" key="4">
    <source>
        <dbReference type="ARBA" id="ARBA00022702"/>
    </source>
</evidence>
<keyword evidence="3" id="KW-0964">Secreted</keyword>
<keyword evidence="7" id="KW-0472">Membrane</keyword>
<dbReference type="AlphaFoldDB" id="A0A212ES58"/>
<organism evidence="8 9">
    <name type="scientific">Danaus plexippus plexippus</name>
    <dbReference type="NCBI Taxonomy" id="278856"/>
    <lineage>
        <taxon>Eukaryota</taxon>
        <taxon>Metazoa</taxon>
        <taxon>Ecdysozoa</taxon>
        <taxon>Arthropoda</taxon>
        <taxon>Hexapoda</taxon>
        <taxon>Insecta</taxon>
        <taxon>Pterygota</taxon>
        <taxon>Neoptera</taxon>
        <taxon>Endopterygota</taxon>
        <taxon>Lepidoptera</taxon>
        <taxon>Glossata</taxon>
        <taxon>Ditrysia</taxon>
        <taxon>Papilionoidea</taxon>
        <taxon>Nymphalidae</taxon>
        <taxon>Danainae</taxon>
        <taxon>Danaini</taxon>
        <taxon>Danaina</taxon>
        <taxon>Danaus</taxon>
        <taxon>Danaus</taxon>
    </lineage>
</organism>
<evidence type="ECO:0000313" key="8">
    <source>
        <dbReference type="EMBL" id="OWR44299.1"/>
    </source>
</evidence>
<keyword evidence="4" id="KW-0372">Hormone</keyword>